<evidence type="ECO:0000313" key="4">
    <source>
        <dbReference type="Proteomes" id="UP000036700"/>
    </source>
</evidence>
<feature type="transmembrane region" description="Helical" evidence="2">
    <location>
        <begin position="31"/>
        <end position="55"/>
    </location>
</feature>
<sequence>MKCLRLIALWRACGARSRGERELARLPLSQRWLLFGGGALISTAICIAASITVLARLDSCVNDQQDLFVSERQALINELRYAEARLLHSVHGAELWWRQTSHVALDSSQPCGPQVQEPMEADTGIDGILQYQLLWRSRPRQQAHAPLSAARCRRYQALAEHVSPGPVLVREINGEPAGGYFFDPRGHLVAVVPPIEPDQSARLLPGQRHRRGDRQAGVA</sequence>
<reference evidence="4" key="1">
    <citation type="submission" date="2015-06" db="EMBL/GenBank/DDBJ databases">
        <authorList>
            <person name="Lim Y.L."/>
            <person name="Ee R."/>
            <person name="Yong D."/>
            <person name="How K.Y."/>
            <person name="Yin W.F."/>
            <person name="Chan K.G."/>
        </authorList>
    </citation>
    <scope>NUCLEOTIDE SEQUENCE [LARGE SCALE GENOMIC DNA]</scope>
    <source>
        <strain evidence="4">DSM 25325</strain>
    </source>
</reference>
<accession>A0A0G3ETC7</accession>
<dbReference type="RefSeq" id="WP_062551263.1">
    <property type="nucleotide sequence ID" value="NZ_CP011568.3"/>
</dbReference>
<dbReference type="EMBL" id="CP011568">
    <property type="protein sequence ID" value="AKJ67921.2"/>
    <property type="molecule type" value="Genomic_DNA"/>
</dbReference>
<dbReference type="STRING" id="445709.ABW99_06505"/>
<keyword evidence="4" id="KW-1185">Reference proteome</keyword>
<evidence type="ECO:0000256" key="2">
    <source>
        <dbReference type="SAM" id="Phobius"/>
    </source>
</evidence>
<organism evidence="3 4">
    <name type="scientific">Pandoraea thiooxydans</name>
    <dbReference type="NCBI Taxonomy" id="445709"/>
    <lineage>
        <taxon>Bacteria</taxon>
        <taxon>Pseudomonadati</taxon>
        <taxon>Pseudomonadota</taxon>
        <taxon>Betaproteobacteria</taxon>
        <taxon>Burkholderiales</taxon>
        <taxon>Burkholderiaceae</taxon>
        <taxon>Pandoraea</taxon>
    </lineage>
</organism>
<feature type="region of interest" description="Disordered" evidence="1">
    <location>
        <begin position="199"/>
        <end position="219"/>
    </location>
</feature>
<dbReference type="KEGG" id="ptx:ABW99_06505"/>
<gene>
    <name evidence="3" type="ORF">ABW99_06505</name>
</gene>
<keyword evidence="2" id="KW-0812">Transmembrane</keyword>
<keyword evidence="2" id="KW-0472">Membrane</keyword>
<name>A0A0G3ETC7_9BURK</name>
<evidence type="ECO:0000313" key="3">
    <source>
        <dbReference type="EMBL" id="AKJ67921.2"/>
    </source>
</evidence>
<protein>
    <submittedName>
        <fullName evidence="3">Uncharacterized protein</fullName>
    </submittedName>
</protein>
<dbReference type="AlphaFoldDB" id="A0A0G3ETC7"/>
<proteinExistence type="predicted"/>
<keyword evidence="2" id="KW-1133">Transmembrane helix</keyword>
<evidence type="ECO:0000256" key="1">
    <source>
        <dbReference type="SAM" id="MobiDB-lite"/>
    </source>
</evidence>
<dbReference type="Proteomes" id="UP000036700">
    <property type="component" value="Chromosome"/>
</dbReference>